<sequence length="98" mass="11280">MQLNRLYGRSTKVAQLFGYNDSQFAPPALIFYDALVPVAHIFEQNQFSSLLYIYFEYQFRANHISSTDVDFCELWVQPRTGAQGRMDQLCKCLAITGT</sequence>
<reference evidence="1 2" key="1">
    <citation type="submission" date="2015-12" db="EMBL/GenBank/DDBJ databases">
        <title>Draft genome sequence of Moniliophthora roreri, the causal agent of frosty pod rot of cacao.</title>
        <authorList>
            <person name="Aime M.C."/>
            <person name="Diaz-Valderrama J.R."/>
            <person name="Kijpornyongpan T."/>
            <person name="Phillips-Mora W."/>
        </authorList>
    </citation>
    <scope>NUCLEOTIDE SEQUENCE [LARGE SCALE GENOMIC DNA]</scope>
    <source>
        <strain evidence="1 2">MCA 2952</strain>
    </source>
</reference>
<name>A0A0W0G9T4_MONRR</name>
<protein>
    <submittedName>
        <fullName evidence="1">Uncharacterized protein</fullName>
    </submittedName>
</protein>
<organism evidence="1 2">
    <name type="scientific">Moniliophthora roreri</name>
    <name type="common">Frosty pod rot fungus</name>
    <name type="synonym">Monilia roreri</name>
    <dbReference type="NCBI Taxonomy" id="221103"/>
    <lineage>
        <taxon>Eukaryota</taxon>
        <taxon>Fungi</taxon>
        <taxon>Dikarya</taxon>
        <taxon>Basidiomycota</taxon>
        <taxon>Agaricomycotina</taxon>
        <taxon>Agaricomycetes</taxon>
        <taxon>Agaricomycetidae</taxon>
        <taxon>Agaricales</taxon>
        <taxon>Marasmiineae</taxon>
        <taxon>Marasmiaceae</taxon>
        <taxon>Moniliophthora</taxon>
    </lineage>
</organism>
<proteinExistence type="predicted"/>
<comment type="caution">
    <text evidence="1">The sequence shown here is derived from an EMBL/GenBank/DDBJ whole genome shotgun (WGS) entry which is preliminary data.</text>
</comment>
<evidence type="ECO:0000313" key="2">
    <source>
        <dbReference type="Proteomes" id="UP000054988"/>
    </source>
</evidence>
<evidence type="ECO:0000313" key="1">
    <source>
        <dbReference type="EMBL" id="KTB45272.1"/>
    </source>
</evidence>
<gene>
    <name evidence="1" type="ORF">WG66_2146</name>
</gene>
<dbReference type="Proteomes" id="UP000054988">
    <property type="component" value="Unassembled WGS sequence"/>
</dbReference>
<accession>A0A0W0G9T4</accession>
<dbReference type="EMBL" id="LATX01000738">
    <property type="protein sequence ID" value="KTB45272.1"/>
    <property type="molecule type" value="Genomic_DNA"/>
</dbReference>
<dbReference type="AlphaFoldDB" id="A0A0W0G9T4"/>